<accession>A0AAT9J9J6</accession>
<sequence>MSYLKNKNNYYEDINEIKLKSKCISDRILNYIQFGINRIEKHTNIVFEEDDIKWFDESYGKIRIEQAEKGLISNKHGYTSNPILFAPALIYILCCKKGYSITQQDLVDIYFKEYTVSSKRWYRRRKGKHATSAFRIYVKILKLFLEGEEHDN</sequence>
<protein>
    <submittedName>
        <fullName evidence="1">ORF6</fullName>
    </submittedName>
</protein>
<reference evidence="1" key="1">
    <citation type="journal article" date="2024" name="Environ. Microbiol. Rep.">
        <title>Hiding in plain sight: The discovery of complete genomes of 11 hypothetical spindle-shaped viruses that putatively infect mesophilic ammonia-oxidizing archaea.</title>
        <authorList>
            <person name="Ni Y."/>
            <person name="Xu T."/>
            <person name="Yan S."/>
            <person name="Chen L."/>
            <person name="Wang Y."/>
        </authorList>
    </citation>
    <scope>NUCLEOTIDE SEQUENCE</scope>
    <source>
        <strain evidence="1">NMH1</strain>
    </source>
</reference>
<reference evidence="1" key="2">
    <citation type="submission" date="2024-03" db="EMBL/GenBank/DDBJ databases">
        <authorList>
            <person name="Ni Y."/>
            <person name="Xu T."/>
            <person name="Yan S."/>
            <person name="Chen L."/>
            <person name="Wang Y."/>
        </authorList>
    </citation>
    <scope>NUCLEOTIDE SEQUENCE</scope>
    <source>
        <strain evidence="1">NMH1</strain>
    </source>
</reference>
<name>A0AAT9J9J6_9VIRU</name>
<proteinExistence type="predicted"/>
<dbReference type="EMBL" id="BK067784">
    <property type="protein sequence ID" value="DBA51772.1"/>
    <property type="molecule type" value="Genomic_DNA"/>
</dbReference>
<evidence type="ECO:0000313" key="1">
    <source>
        <dbReference type="EMBL" id="DBA51772.1"/>
    </source>
</evidence>
<organism evidence="1">
    <name type="scientific">Nitrosopumilaceae spindle-shaped virus</name>
    <dbReference type="NCBI Taxonomy" id="3065433"/>
    <lineage>
        <taxon>Viruses</taxon>
    </lineage>
</organism>